<proteinExistence type="predicted"/>
<name>A0A368FJ22_ANCCA</name>
<keyword evidence="1" id="KW-0472">Membrane</keyword>
<comment type="caution">
    <text evidence="2">The sequence shown here is derived from an EMBL/GenBank/DDBJ whole genome shotgun (WGS) entry which is preliminary data.</text>
</comment>
<dbReference type="AlphaFoldDB" id="A0A368FJ22"/>
<gene>
    <name evidence="2" type="ORF">ANCCAN_22674</name>
</gene>
<keyword evidence="1" id="KW-1133">Transmembrane helix</keyword>
<reference evidence="2 3" key="1">
    <citation type="submission" date="2014-10" db="EMBL/GenBank/DDBJ databases">
        <title>Draft genome of the hookworm Ancylostoma caninum.</title>
        <authorList>
            <person name="Mitreva M."/>
        </authorList>
    </citation>
    <scope>NUCLEOTIDE SEQUENCE [LARGE SCALE GENOMIC DNA]</scope>
    <source>
        <strain evidence="2 3">Baltimore</strain>
    </source>
</reference>
<organism evidence="2 3">
    <name type="scientific">Ancylostoma caninum</name>
    <name type="common">Dog hookworm</name>
    <dbReference type="NCBI Taxonomy" id="29170"/>
    <lineage>
        <taxon>Eukaryota</taxon>
        <taxon>Metazoa</taxon>
        <taxon>Ecdysozoa</taxon>
        <taxon>Nematoda</taxon>
        <taxon>Chromadorea</taxon>
        <taxon>Rhabditida</taxon>
        <taxon>Rhabditina</taxon>
        <taxon>Rhabditomorpha</taxon>
        <taxon>Strongyloidea</taxon>
        <taxon>Ancylostomatidae</taxon>
        <taxon>Ancylostomatinae</taxon>
        <taxon>Ancylostoma</taxon>
    </lineage>
</organism>
<evidence type="ECO:0000313" key="2">
    <source>
        <dbReference type="EMBL" id="RCN31538.1"/>
    </source>
</evidence>
<sequence>MRFISLYLGTNASTIVSSVVLMASSFGPLSIFVRRIQKFIRNAMSIYMVVEQVSRGIMKKAVVKKLLSMLPRERPGNM</sequence>
<evidence type="ECO:0000313" key="3">
    <source>
        <dbReference type="Proteomes" id="UP000252519"/>
    </source>
</evidence>
<evidence type="ECO:0000256" key="1">
    <source>
        <dbReference type="SAM" id="Phobius"/>
    </source>
</evidence>
<protein>
    <submittedName>
        <fullName evidence="2">Uncharacterized protein</fullName>
    </submittedName>
</protein>
<keyword evidence="3" id="KW-1185">Reference proteome</keyword>
<dbReference type="EMBL" id="JOJR01001276">
    <property type="protein sequence ID" value="RCN31538.1"/>
    <property type="molecule type" value="Genomic_DNA"/>
</dbReference>
<accession>A0A368FJ22</accession>
<keyword evidence="1" id="KW-0812">Transmembrane</keyword>
<dbReference type="Proteomes" id="UP000252519">
    <property type="component" value="Unassembled WGS sequence"/>
</dbReference>
<feature type="transmembrane region" description="Helical" evidence="1">
    <location>
        <begin position="12"/>
        <end position="33"/>
    </location>
</feature>